<keyword evidence="1" id="KW-0472">Membrane</keyword>
<proteinExistence type="predicted"/>
<name>A0A2P2R522_RHIMU</name>
<evidence type="ECO:0000313" key="2">
    <source>
        <dbReference type="EMBL" id="MBX74315.1"/>
    </source>
</evidence>
<reference evidence="2" key="1">
    <citation type="submission" date="2018-02" db="EMBL/GenBank/DDBJ databases">
        <title>Rhizophora mucronata_Transcriptome.</title>
        <authorList>
            <person name="Meera S.P."/>
            <person name="Sreeshan A."/>
            <person name="Augustine A."/>
        </authorList>
    </citation>
    <scope>NUCLEOTIDE SEQUENCE</scope>
    <source>
        <tissue evidence="2">Leaf</tissue>
    </source>
</reference>
<organism evidence="2">
    <name type="scientific">Rhizophora mucronata</name>
    <name type="common">Asiatic mangrove</name>
    <dbReference type="NCBI Taxonomy" id="61149"/>
    <lineage>
        <taxon>Eukaryota</taxon>
        <taxon>Viridiplantae</taxon>
        <taxon>Streptophyta</taxon>
        <taxon>Embryophyta</taxon>
        <taxon>Tracheophyta</taxon>
        <taxon>Spermatophyta</taxon>
        <taxon>Magnoliopsida</taxon>
        <taxon>eudicotyledons</taxon>
        <taxon>Gunneridae</taxon>
        <taxon>Pentapetalae</taxon>
        <taxon>rosids</taxon>
        <taxon>fabids</taxon>
        <taxon>Malpighiales</taxon>
        <taxon>Rhizophoraceae</taxon>
        <taxon>Rhizophora</taxon>
    </lineage>
</organism>
<accession>A0A2P2R522</accession>
<dbReference type="EMBL" id="GGEC01093831">
    <property type="protein sequence ID" value="MBX74315.1"/>
    <property type="molecule type" value="Transcribed_RNA"/>
</dbReference>
<protein>
    <submittedName>
        <fullName evidence="2">Uncharacterized protein</fullName>
    </submittedName>
</protein>
<keyword evidence="1" id="KW-1133">Transmembrane helix</keyword>
<feature type="transmembrane region" description="Helical" evidence="1">
    <location>
        <begin position="12"/>
        <end position="30"/>
    </location>
</feature>
<dbReference type="PROSITE" id="PS51257">
    <property type="entry name" value="PROKAR_LIPOPROTEIN"/>
    <property type="match status" value="1"/>
</dbReference>
<evidence type="ECO:0000256" key="1">
    <source>
        <dbReference type="SAM" id="Phobius"/>
    </source>
</evidence>
<dbReference type="AlphaFoldDB" id="A0A2P2R522"/>
<keyword evidence="1" id="KW-0812">Transmembrane</keyword>
<sequence length="42" mass="4794">MLQCKLLNDLTLFIVITLLSCTNIIIDCVIDLQQNGRDFPLE</sequence>